<dbReference type="AlphaFoldDB" id="A0AAN7BRR4"/>
<feature type="compositionally biased region" description="Acidic residues" evidence="1">
    <location>
        <begin position="503"/>
        <end position="514"/>
    </location>
</feature>
<feature type="region of interest" description="Disordered" evidence="1">
    <location>
        <begin position="409"/>
        <end position="440"/>
    </location>
</feature>
<dbReference type="PANTHER" id="PTHR11750:SF26">
    <property type="entry name" value="PROTEIN N-TERMINAL AMIDASE"/>
    <property type="match status" value="1"/>
</dbReference>
<dbReference type="Gene3D" id="3.60.110.10">
    <property type="entry name" value="Carbon-nitrogen hydrolase"/>
    <property type="match status" value="1"/>
</dbReference>
<feature type="region of interest" description="Disordered" evidence="1">
    <location>
        <begin position="653"/>
        <end position="793"/>
    </location>
</feature>
<feature type="compositionally biased region" description="Basic and acidic residues" evidence="1">
    <location>
        <begin position="784"/>
        <end position="793"/>
    </location>
</feature>
<dbReference type="GO" id="GO:0008418">
    <property type="term" value="F:protein-N-terminal asparagine amidohydrolase activity"/>
    <property type="evidence" value="ECO:0007669"/>
    <property type="project" value="InterPro"/>
</dbReference>
<dbReference type="Pfam" id="PF00795">
    <property type="entry name" value="CN_hydrolase"/>
    <property type="match status" value="1"/>
</dbReference>
<feature type="compositionally biased region" description="Acidic residues" evidence="1">
    <location>
        <begin position="722"/>
        <end position="738"/>
    </location>
</feature>
<feature type="compositionally biased region" description="Acidic residues" evidence="1">
    <location>
        <begin position="548"/>
        <end position="560"/>
    </location>
</feature>
<evidence type="ECO:0000256" key="1">
    <source>
        <dbReference type="SAM" id="MobiDB-lite"/>
    </source>
</evidence>
<feature type="domain" description="CN hydrolase" evidence="2">
    <location>
        <begin position="1"/>
        <end position="283"/>
    </location>
</feature>
<dbReference type="SUPFAM" id="SSF56317">
    <property type="entry name" value="Carbon-nitrogen hydrolase"/>
    <property type="match status" value="1"/>
</dbReference>
<dbReference type="InterPro" id="IPR003010">
    <property type="entry name" value="C-N_Hydrolase"/>
</dbReference>
<organism evidence="3 4">
    <name type="scientific">Podospora fimiseda</name>
    <dbReference type="NCBI Taxonomy" id="252190"/>
    <lineage>
        <taxon>Eukaryota</taxon>
        <taxon>Fungi</taxon>
        <taxon>Dikarya</taxon>
        <taxon>Ascomycota</taxon>
        <taxon>Pezizomycotina</taxon>
        <taxon>Sordariomycetes</taxon>
        <taxon>Sordariomycetidae</taxon>
        <taxon>Sordariales</taxon>
        <taxon>Podosporaceae</taxon>
        <taxon>Podospora</taxon>
    </lineage>
</organism>
<feature type="compositionally biased region" description="Polar residues" evidence="1">
    <location>
        <begin position="355"/>
        <end position="383"/>
    </location>
</feature>
<dbReference type="InterPro" id="IPR039703">
    <property type="entry name" value="Nta1"/>
</dbReference>
<reference evidence="3" key="2">
    <citation type="submission" date="2023-05" db="EMBL/GenBank/DDBJ databases">
        <authorList>
            <consortium name="Lawrence Berkeley National Laboratory"/>
            <person name="Steindorff A."/>
            <person name="Hensen N."/>
            <person name="Bonometti L."/>
            <person name="Westerberg I."/>
            <person name="Brannstrom I.O."/>
            <person name="Guillou S."/>
            <person name="Cros-Aarteil S."/>
            <person name="Calhoun S."/>
            <person name="Haridas S."/>
            <person name="Kuo A."/>
            <person name="Mondo S."/>
            <person name="Pangilinan J."/>
            <person name="Riley R."/>
            <person name="Labutti K."/>
            <person name="Andreopoulos B."/>
            <person name="Lipzen A."/>
            <person name="Chen C."/>
            <person name="Yanf M."/>
            <person name="Daum C."/>
            <person name="Ng V."/>
            <person name="Clum A."/>
            <person name="Ohm R."/>
            <person name="Martin F."/>
            <person name="Silar P."/>
            <person name="Natvig D."/>
            <person name="Lalanne C."/>
            <person name="Gautier V."/>
            <person name="Ament-Velasquez S.L."/>
            <person name="Kruys A."/>
            <person name="Hutchinson M.I."/>
            <person name="Powell A.J."/>
            <person name="Barry K."/>
            <person name="Miller A.N."/>
            <person name="Grigoriev I.V."/>
            <person name="Debuchy R."/>
            <person name="Gladieux P."/>
            <person name="Thoren M.H."/>
            <person name="Johannesson H."/>
        </authorList>
    </citation>
    <scope>NUCLEOTIDE SEQUENCE</scope>
    <source>
        <strain evidence="3">CBS 990.96</strain>
    </source>
</reference>
<proteinExistence type="predicted"/>
<feature type="compositionally biased region" description="Basic and acidic residues" evidence="1">
    <location>
        <begin position="748"/>
        <end position="766"/>
    </location>
</feature>
<protein>
    <submittedName>
        <fullName evidence="3">Carbon-nitrogen hydrolase</fullName>
    </submittedName>
</protein>
<keyword evidence="3" id="KW-0378">Hydrolase</keyword>
<feature type="compositionally biased region" description="Polar residues" evidence="1">
    <location>
        <begin position="819"/>
        <end position="837"/>
    </location>
</feature>
<feature type="compositionally biased region" description="Acidic residues" evidence="1">
    <location>
        <begin position="619"/>
        <end position="628"/>
    </location>
</feature>
<dbReference type="GO" id="GO:0030163">
    <property type="term" value="P:protein catabolic process"/>
    <property type="evidence" value="ECO:0007669"/>
    <property type="project" value="TreeGrafter"/>
</dbReference>
<feature type="compositionally biased region" description="Acidic residues" evidence="1">
    <location>
        <begin position="575"/>
        <end position="585"/>
    </location>
</feature>
<feature type="region of interest" description="Disordered" evidence="1">
    <location>
        <begin position="816"/>
        <end position="847"/>
    </location>
</feature>
<reference evidence="3" key="1">
    <citation type="journal article" date="2023" name="Mol. Phylogenet. Evol.">
        <title>Genome-scale phylogeny and comparative genomics of the fungal order Sordariales.</title>
        <authorList>
            <person name="Hensen N."/>
            <person name="Bonometti L."/>
            <person name="Westerberg I."/>
            <person name="Brannstrom I.O."/>
            <person name="Guillou S."/>
            <person name="Cros-Aarteil S."/>
            <person name="Calhoun S."/>
            <person name="Haridas S."/>
            <person name="Kuo A."/>
            <person name="Mondo S."/>
            <person name="Pangilinan J."/>
            <person name="Riley R."/>
            <person name="LaButti K."/>
            <person name="Andreopoulos B."/>
            <person name="Lipzen A."/>
            <person name="Chen C."/>
            <person name="Yan M."/>
            <person name="Daum C."/>
            <person name="Ng V."/>
            <person name="Clum A."/>
            <person name="Steindorff A."/>
            <person name="Ohm R.A."/>
            <person name="Martin F."/>
            <person name="Silar P."/>
            <person name="Natvig D.O."/>
            <person name="Lalanne C."/>
            <person name="Gautier V."/>
            <person name="Ament-Velasquez S.L."/>
            <person name="Kruys A."/>
            <person name="Hutchinson M.I."/>
            <person name="Powell A.J."/>
            <person name="Barry K."/>
            <person name="Miller A.N."/>
            <person name="Grigoriev I.V."/>
            <person name="Debuchy R."/>
            <person name="Gladieux P."/>
            <person name="Hiltunen Thoren M."/>
            <person name="Johannesson H."/>
        </authorList>
    </citation>
    <scope>NUCLEOTIDE SEQUENCE</scope>
    <source>
        <strain evidence="3">CBS 990.96</strain>
    </source>
</reference>
<dbReference type="PANTHER" id="PTHR11750">
    <property type="entry name" value="PROTEIN N-TERMINAL AMIDASE"/>
    <property type="match status" value="1"/>
</dbReference>
<evidence type="ECO:0000313" key="3">
    <source>
        <dbReference type="EMBL" id="KAK4228267.1"/>
    </source>
</evidence>
<name>A0AAN7BRR4_9PEZI</name>
<dbReference type="EMBL" id="MU865321">
    <property type="protein sequence ID" value="KAK4228267.1"/>
    <property type="molecule type" value="Genomic_DNA"/>
</dbReference>
<feature type="region of interest" description="Disordered" evidence="1">
    <location>
        <begin position="321"/>
        <end position="383"/>
    </location>
</feature>
<gene>
    <name evidence="3" type="ORF">QBC38DRAFT_162793</name>
</gene>
<dbReference type="Proteomes" id="UP001301958">
    <property type="component" value="Unassembled WGS sequence"/>
</dbReference>
<comment type="caution">
    <text evidence="3">The sequence shown here is derived from an EMBL/GenBank/DDBJ whole genome shotgun (WGS) entry which is preliminary data.</text>
</comment>
<dbReference type="GO" id="GO:0070773">
    <property type="term" value="F:protein-N-terminal glutamine amidohydrolase activity"/>
    <property type="evidence" value="ECO:0007669"/>
    <property type="project" value="InterPro"/>
</dbReference>
<accession>A0AAN7BRR4</accession>
<feature type="compositionally biased region" description="Polar residues" evidence="1">
    <location>
        <begin position="691"/>
        <end position="707"/>
    </location>
</feature>
<evidence type="ECO:0000313" key="4">
    <source>
        <dbReference type="Proteomes" id="UP001301958"/>
    </source>
</evidence>
<sequence>MKIACLQFAPQVGDVDNNLDRADAVLNSIKEEVLDSLDLLVLPELALTGYNFKSLQHISPCLEQEGTGITSLWARTTALKHECAVIAGYPEKVDVSNNWPTSPEYYNSSLMIDCDGETVGNYRKSHLYFTDETWALEGRDGFFDADVPGLGTVVMGICTDINPYKLDAPWDAFEFGYHIMEVQANVVVLAMAWQTHEDLARYSLQSKEPDLEALVYWVQRLEPLVCADKEDEVIVVFCNRVGNEGQVTYAGTSAVLGVKAGNVFVYGVLGRGESGLLVVDTDQPPISRLTEQPSAEAEEVNPMKETSAPKVIELPVPVKTESPRDRLTLEMPNPEIKVTHPTPLSPRLPWLASPTDPTAQSPTNPRSPTRLQIPTSPTRLQIPTEPSRTVVGEFTLIDSALADNVVIESPGSSRSLSPADPLRRFKPSMPSTPWRFRDKQSPSPWHFNSGPHSAVFGGGACMTPITPFEVEDLWNRDATPIDTKPPNWYWKHEQKLTALNEESIQEQEEGEEEEKSPKAIIPLTNRDAESPLKSALHNPLPSFSSPPDLDDATPIEEDPPEWLWKHEPTLAVLGEEAEEEEEEEAPPAKELESGYTSTPIDQQPPDWYWKHEPSLSALNEDEEEEEEATYTTSASHVQEWQSLSSVLANLKIHPNSSLNNVRSSSNSDRPSSPKSRNASRQRSELNHRRSQSPLNHFKSSTQQQQQHYRPPSRLRHAVSASEDFDVIQIEEEKEEREEEPSRGRRGTSRVDDLLNRGRQPLREGSIERSGSVGRSRLRYQPVQYEDRQEQDKRWGSVMHWQEDEEDEEVEVIPAVTKGVPSSSISVSTLGDNSTMPSPDSPEWLHSSTTTSMLSLSIKEEDNGVKVRELPDSAASMLNEEWGRRREEAIRQGQV</sequence>
<feature type="region of interest" description="Disordered" evidence="1">
    <location>
        <begin position="502"/>
        <end position="637"/>
    </location>
</feature>
<dbReference type="PROSITE" id="PS50263">
    <property type="entry name" value="CN_HYDROLASE"/>
    <property type="match status" value="1"/>
</dbReference>
<dbReference type="InterPro" id="IPR036526">
    <property type="entry name" value="C-N_Hydrolase_sf"/>
</dbReference>
<evidence type="ECO:0000259" key="2">
    <source>
        <dbReference type="PROSITE" id="PS50263"/>
    </source>
</evidence>
<feature type="compositionally biased region" description="Low complexity" evidence="1">
    <location>
        <begin position="654"/>
        <end position="676"/>
    </location>
</feature>
<keyword evidence="4" id="KW-1185">Reference proteome</keyword>